<dbReference type="GO" id="GO:0043041">
    <property type="term" value="P:amino acid activation for nonribosomal peptide biosynthetic process"/>
    <property type="evidence" value="ECO:0007669"/>
    <property type="project" value="TreeGrafter"/>
</dbReference>
<dbReference type="GO" id="GO:0005737">
    <property type="term" value="C:cytoplasm"/>
    <property type="evidence" value="ECO:0007669"/>
    <property type="project" value="TreeGrafter"/>
</dbReference>
<organism evidence="2">
    <name type="scientific">bioreactor metagenome</name>
    <dbReference type="NCBI Taxonomy" id="1076179"/>
    <lineage>
        <taxon>unclassified sequences</taxon>
        <taxon>metagenomes</taxon>
        <taxon>ecological metagenomes</taxon>
    </lineage>
</organism>
<evidence type="ECO:0000313" key="2">
    <source>
        <dbReference type="EMBL" id="MPL94174.1"/>
    </source>
</evidence>
<dbReference type="SUPFAM" id="SSF56801">
    <property type="entry name" value="Acetyl-CoA synthetase-like"/>
    <property type="match status" value="1"/>
</dbReference>
<proteinExistence type="predicted"/>
<dbReference type="Gene3D" id="3.30.300.30">
    <property type="match status" value="1"/>
</dbReference>
<dbReference type="InterPro" id="IPR045851">
    <property type="entry name" value="AMP-bd_C_sf"/>
</dbReference>
<name>A0A644VRZ7_9ZZZZ</name>
<evidence type="ECO:0000259" key="1">
    <source>
        <dbReference type="Pfam" id="PF00501"/>
    </source>
</evidence>
<dbReference type="EMBL" id="VSSQ01000417">
    <property type="protein sequence ID" value="MPL94174.1"/>
    <property type="molecule type" value="Genomic_DNA"/>
</dbReference>
<keyword evidence="2" id="KW-0436">Ligase</keyword>
<comment type="caution">
    <text evidence="2">The sequence shown here is derived from an EMBL/GenBank/DDBJ whole genome shotgun (WGS) entry which is preliminary data.</text>
</comment>
<accession>A0A644VRZ7</accession>
<gene>
    <name evidence="2" type="primary">dltA_9</name>
    <name evidence="2" type="ORF">SDC9_40322</name>
</gene>
<dbReference type="Gene3D" id="3.40.50.12780">
    <property type="entry name" value="N-terminal domain of ligase-like"/>
    <property type="match status" value="1"/>
</dbReference>
<dbReference type="Pfam" id="PF00501">
    <property type="entry name" value="AMP-binding"/>
    <property type="match status" value="1"/>
</dbReference>
<dbReference type="GO" id="GO:0044550">
    <property type="term" value="P:secondary metabolite biosynthetic process"/>
    <property type="evidence" value="ECO:0007669"/>
    <property type="project" value="TreeGrafter"/>
</dbReference>
<dbReference type="PANTHER" id="PTHR45527:SF1">
    <property type="entry name" value="FATTY ACID SYNTHASE"/>
    <property type="match status" value="1"/>
</dbReference>
<reference evidence="2" key="1">
    <citation type="submission" date="2019-08" db="EMBL/GenBank/DDBJ databases">
        <authorList>
            <person name="Kucharzyk K."/>
            <person name="Murdoch R.W."/>
            <person name="Higgins S."/>
            <person name="Loffler F."/>
        </authorList>
    </citation>
    <scope>NUCLEOTIDE SEQUENCE</scope>
</reference>
<dbReference type="EC" id="6.2.1.-" evidence="2"/>
<dbReference type="InterPro" id="IPR020845">
    <property type="entry name" value="AMP-binding_CS"/>
</dbReference>
<dbReference type="PANTHER" id="PTHR45527">
    <property type="entry name" value="NONRIBOSOMAL PEPTIDE SYNTHETASE"/>
    <property type="match status" value="1"/>
</dbReference>
<feature type="domain" description="AMP-dependent synthetase/ligase" evidence="1">
    <location>
        <begin position="9"/>
        <end position="348"/>
    </location>
</feature>
<protein>
    <submittedName>
        <fullName evidence="2">D-alanine--D-alanyl carrier protein ligase</fullName>
        <ecNumber evidence="2">6.2.1.-</ecNumber>
    </submittedName>
</protein>
<dbReference type="PROSITE" id="PS00455">
    <property type="entry name" value="AMP_BINDING"/>
    <property type="match status" value="1"/>
</dbReference>
<dbReference type="GO" id="GO:0016874">
    <property type="term" value="F:ligase activity"/>
    <property type="evidence" value="ECO:0007669"/>
    <property type="project" value="UniProtKB-KW"/>
</dbReference>
<sequence length="481" mass="54753">MKDFIELIKDNAKNYPDRIAVIDKERKISYADFLFLVNSFSQQLKPKSKVVIDLEQGIESYALIIAILNVGGTYCPLSPDAPLERKKQIINEFSPDLIVASSKENIVRFNSIKAVTVTNLLSNTNDINVSVPYDGEDIIYVIYTSGSTGVSKGVKICRKALNKFLEWSIPTYGANENDIWGQFSFLSFDLSIVDVFTCLCSGATLYSMNNLSAKKFRPAGEIEKQKITVWHSIPSAVEFMIKNWQSKSYDFSSLRLMSFCGEPLKKHHVEFLLQKNNSVSIFNTYGPTEGTLFCTWQLLNTANYCNYFHYSMCIGKAIPGWNIQLNSIEEFEEKEVTIYGDYIGKGYLGNIADSKFKKISVDGQLVESFETGDLVKEVNGNLYFSSRKDRQVKLKGYRVELDEIDLRINEFINLPSITIVKNEMLYSFIETSNSVDDIELRNHLKTVLEEYKIPHGFYPITEIPRSQNQKIDIATLKGKIK</sequence>
<dbReference type="InterPro" id="IPR000873">
    <property type="entry name" value="AMP-dep_synth/lig_dom"/>
</dbReference>
<dbReference type="GO" id="GO:0031177">
    <property type="term" value="F:phosphopantetheine binding"/>
    <property type="evidence" value="ECO:0007669"/>
    <property type="project" value="TreeGrafter"/>
</dbReference>
<dbReference type="InterPro" id="IPR042099">
    <property type="entry name" value="ANL_N_sf"/>
</dbReference>
<dbReference type="AlphaFoldDB" id="A0A644VRZ7"/>